<keyword evidence="1" id="KW-1133">Transmembrane helix</keyword>
<dbReference type="Pfam" id="PF06889">
    <property type="entry name" value="DUF1266"/>
    <property type="match status" value="1"/>
</dbReference>
<dbReference type="EMBL" id="FMYG01000004">
    <property type="protein sequence ID" value="SDC36416.1"/>
    <property type="molecule type" value="Genomic_DNA"/>
</dbReference>
<keyword evidence="1" id="KW-0812">Transmembrane</keyword>
<evidence type="ECO:0000256" key="1">
    <source>
        <dbReference type="SAM" id="Phobius"/>
    </source>
</evidence>
<reference evidence="3 4" key="1">
    <citation type="submission" date="2016-09" db="EMBL/GenBank/DDBJ databases">
        <authorList>
            <person name="Capua I."/>
            <person name="De Benedictis P."/>
            <person name="Joannis T."/>
            <person name="Lombin L.H."/>
            <person name="Cattoli G."/>
        </authorList>
    </citation>
    <scope>NUCLEOTIDE SEQUENCE [LARGE SCALE GENOMIC DNA]</scope>
    <source>
        <strain evidence="3 4">NIO-1002</strain>
    </source>
</reference>
<feature type="transmembrane region" description="Helical" evidence="1">
    <location>
        <begin position="53"/>
        <end position="75"/>
    </location>
</feature>
<organism evidence="3 4">
    <name type="scientific">Microbacterium enclense</name>
    <dbReference type="NCBI Taxonomy" id="993073"/>
    <lineage>
        <taxon>Bacteria</taxon>
        <taxon>Bacillati</taxon>
        <taxon>Actinomycetota</taxon>
        <taxon>Actinomycetes</taxon>
        <taxon>Micrococcales</taxon>
        <taxon>Microbacteriaceae</taxon>
        <taxon>Microbacterium</taxon>
    </lineage>
</organism>
<name>A0A1G6L1C7_9MICO</name>
<gene>
    <name evidence="3" type="ORF">SAMN05216418_2163</name>
</gene>
<protein>
    <recommendedName>
        <fullName evidence="2">DUF1266 domain-containing protein</fullName>
    </recommendedName>
</protein>
<feature type="domain" description="DUF1266" evidence="2">
    <location>
        <begin position="253"/>
        <end position="329"/>
    </location>
</feature>
<dbReference type="OrthoDB" id="5062235at2"/>
<keyword evidence="1" id="KW-0472">Membrane</keyword>
<feature type="transmembrane region" description="Helical" evidence="1">
    <location>
        <begin position="81"/>
        <end position="105"/>
    </location>
</feature>
<proteinExistence type="predicted"/>
<sequence length="366" mass="40009">MARCGRLGGVPRPESVLQNHIGDVEFPVRRRRRYAAALDAARREDQKALGRRALGLTLFAGPLGLIAFLVALTVYPQGTEFSNPFVVFVGGLMVGLLVGVVFFAIRDAGAPLRAQRQYIALSGRQPLTLRQQQILALDASSDLSFRGWNSSLAFAPTYIELPEEVRQRHLDGQKGGPWVALPVLPVSAYRAALDEQFKIASRTDAEVLAADARAVGLWSQRFAAVASSPDGEAMMSRVAALTGVDVFDLIELTHPTDDAPATLLLAGDTERAIGALRYAYASGYLTAEHTWQLLEPLADRVFATYTGWDAYWRDVLIATAFRTDSLDAVQQQRDNLRHLAASDWPAGSLPFPRVDSPRRAVPRDTA</sequence>
<accession>A0A1G6L1C7</accession>
<evidence type="ECO:0000313" key="3">
    <source>
        <dbReference type="EMBL" id="SDC36416.1"/>
    </source>
</evidence>
<dbReference type="STRING" id="993073.AS029_09490"/>
<evidence type="ECO:0000259" key="2">
    <source>
        <dbReference type="Pfam" id="PF06889"/>
    </source>
</evidence>
<dbReference type="Proteomes" id="UP000183203">
    <property type="component" value="Unassembled WGS sequence"/>
</dbReference>
<dbReference type="AlphaFoldDB" id="A0A1G6L1C7"/>
<dbReference type="InterPro" id="IPR009677">
    <property type="entry name" value="DUF1266"/>
</dbReference>
<evidence type="ECO:0000313" key="4">
    <source>
        <dbReference type="Proteomes" id="UP000183203"/>
    </source>
</evidence>